<evidence type="ECO:0000256" key="3">
    <source>
        <dbReference type="ARBA" id="ARBA00022643"/>
    </source>
</evidence>
<protein>
    <recommendedName>
        <fullName evidence="5">Flavin reductase like domain-containing protein</fullName>
    </recommendedName>
</protein>
<accession>A0AA38PFQ8</accession>
<dbReference type="InterPro" id="IPR002563">
    <property type="entry name" value="Flavin_Rdtase-like_dom"/>
</dbReference>
<comment type="similarity">
    <text evidence="4">Belongs to the flavoredoxin family.</text>
</comment>
<dbReference type="GO" id="GO:0010181">
    <property type="term" value="F:FMN binding"/>
    <property type="evidence" value="ECO:0007669"/>
    <property type="project" value="InterPro"/>
</dbReference>
<dbReference type="Gene3D" id="2.30.110.10">
    <property type="entry name" value="Electron Transport, Fmn-binding Protein, Chain A"/>
    <property type="match status" value="1"/>
</dbReference>
<dbReference type="InterPro" id="IPR012349">
    <property type="entry name" value="Split_barrel_FMN-bd"/>
</dbReference>
<dbReference type="PANTHER" id="PTHR33798">
    <property type="entry name" value="FLAVOPROTEIN OXYGENASE"/>
    <property type="match status" value="1"/>
</dbReference>
<dbReference type="SUPFAM" id="SSF50475">
    <property type="entry name" value="FMN-binding split barrel"/>
    <property type="match status" value="1"/>
</dbReference>
<evidence type="ECO:0000256" key="2">
    <source>
        <dbReference type="ARBA" id="ARBA00022630"/>
    </source>
</evidence>
<dbReference type="PANTHER" id="PTHR33798:SF5">
    <property type="entry name" value="FLAVIN REDUCTASE LIKE DOMAIN-CONTAINING PROTEIN"/>
    <property type="match status" value="1"/>
</dbReference>
<sequence length="312" mass="34859">MSSNTLTDPTKRSEISKYKEDLITDCLDGRPSFESESRYSLSTDGPAIRYIQPPNPEWEFGDPVTSTELGRRWMEGAKHDDDWEHFDAEKEETRKIYSLMISGVQPRPIAFVSSISATGEENIAPFSFFQALSPSPPLIMISAMNAPRIKDTTANIQATKDFTVNLISLPWIVQGNAASIDSPAHVSEWELAGLTKEPSTHVRAPRVKESAFSIECTLFDKYDIVHPDTGANMSSITFGLIKCIHVRKDILNARGVPDPAKLQNVSRLGDISYGLVTEAFRLPRPSWDSDGEMIEQVLKRKQTPDESKEVQQ</sequence>
<evidence type="ECO:0000313" key="6">
    <source>
        <dbReference type="EMBL" id="KAJ3841746.1"/>
    </source>
</evidence>
<keyword evidence="7" id="KW-1185">Reference proteome</keyword>
<name>A0AA38PFQ8_9AGAR</name>
<dbReference type="Proteomes" id="UP001163846">
    <property type="component" value="Unassembled WGS sequence"/>
</dbReference>
<organism evidence="6 7">
    <name type="scientific">Lentinula raphanica</name>
    <dbReference type="NCBI Taxonomy" id="153919"/>
    <lineage>
        <taxon>Eukaryota</taxon>
        <taxon>Fungi</taxon>
        <taxon>Dikarya</taxon>
        <taxon>Basidiomycota</taxon>
        <taxon>Agaricomycotina</taxon>
        <taxon>Agaricomycetes</taxon>
        <taxon>Agaricomycetidae</taxon>
        <taxon>Agaricales</taxon>
        <taxon>Marasmiineae</taxon>
        <taxon>Omphalotaceae</taxon>
        <taxon>Lentinula</taxon>
    </lineage>
</organism>
<reference evidence="6" key="1">
    <citation type="submission" date="2022-08" db="EMBL/GenBank/DDBJ databases">
        <authorList>
            <consortium name="DOE Joint Genome Institute"/>
            <person name="Min B."/>
            <person name="Riley R."/>
            <person name="Sierra-Patev S."/>
            <person name="Naranjo-Ortiz M."/>
            <person name="Looney B."/>
            <person name="Konkel Z."/>
            <person name="Slot J.C."/>
            <person name="Sakamoto Y."/>
            <person name="Steenwyk J.L."/>
            <person name="Rokas A."/>
            <person name="Carro J."/>
            <person name="Camarero S."/>
            <person name="Ferreira P."/>
            <person name="Molpeceres G."/>
            <person name="Ruiz-Duenas F.J."/>
            <person name="Serrano A."/>
            <person name="Henrissat B."/>
            <person name="Drula E."/>
            <person name="Hughes K.W."/>
            <person name="Mata J.L."/>
            <person name="Ishikawa N.K."/>
            <person name="Vargas-Isla R."/>
            <person name="Ushijima S."/>
            <person name="Smith C.A."/>
            <person name="Ahrendt S."/>
            <person name="Andreopoulos W."/>
            <person name="He G."/>
            <person name="Labutti K."/>
            <person name="Lipzen A."/>
            <person name="Ng V."/>
            <person name="Sandor L."/>
            <person name="Barry K."/>
            <person name="Martinez A.T."/>
            <person name="Xiao Y."/>
            <person name="Gibbons J.G."/>
            <person name="Terashima K."/>
            <person name="Hibbett D.S."/>
            <person name="Grigoriev I.V."/>
        </authorList>
    </citation>
    <scope>NUCLEOTIDE SEQUENCE</scope>
    <source>
        <strain evidence="6">TFB9207</strain>
    </source>
</reference>
<keyword evidence="2" id="KW-0285">Flavoprotein</keyword>
<evidence type="ECO:0000313" key="7">
    <source>
        <dbReference type="Proteomes" id="UP001163846"/>
    </source>
</evidence>
<comment type="caution">
    <text evidence="6">The sequence shown here is derived from an EMBL/GenBank/DDBJ whole genome shotgun (WGS) entry which is preliminary data.</text>
</comment>
<gene>
    <name evidence="6" type="ORF">F5878DRAFT_531068</name>
</gene>
<comment type="cofactor">
    <cofactor evidence="1">
        <name>FMN</name>
        <dbReference type="ChEBI" id="CHEBI:58210"/>
    </cofactor>
</comment>
<dbReference type="EMBL" id="MU806029">
    <property type="protein sequence ID" value="KAJ3841746.1"/>
    <property type="molecule type" value="Genomic_DNA"/>
</dbReference>
<evidence type="ECO:0000256" key="1">
    <source>
        <dbReference type="ARBA" id="ARBA00001917"/>
    </source>
</evidence>
<keyword evidence="3" id="KW-0288">FMN</keyword>
<dbReference type="AlphaFoldDB" id="A0AA38PFQ8"/>
<evidence type="ECO:0000259" key="5">
    <source>
        <dbReference type="SMART" id="SM00903"/>
    </source>
</evidence>
<feature type="domain" description="Flavin reductase like" evidence="5">
    <location>
        <begin position="102"/>
        <end position="258"/>
    </location>
</feature>
<dbReference type="SMART" id="SM00903">
    <property type="entry name" value="Flavin_Reduct"/>
    <property type="match status" value="1"/>
</dbReference>
<evidence type="ECO:0000256" key="4">
    <source>
        <dbReference type="ARBA" id="ARBA00038054"/>
    </source>
</evidence>
<dbReference type="Pfam" id="PF01613">
    <property type="entry name" value="Flavin_Reduct"/>
    <property type="match status" value="1"/>
</dbReference>
<proteinExistence type="inferred from homology"/>